<evidence type="ECO:0000313" key="2">
    <source>
        <dbReference type="EMBL" id="OAH14877.1"/>
    </source>
</evidence>
<gene>
    <name evidence="2" type="ORF">STSP_17140</name>
</gene>
<protein>
    <submittedName>
        <fullName evidence="2">Uncharacterized protein</fullName>
    </submittedName>
</protein>
<proteinExistence type="predicted"/>
<feature type="transmembrane region" description="Helical" evidence="1">
    <location>
        <begin position="6"/>
        <end position="33"/>
    </location>
</feature>
<dbReference type="Proteomes" id="UP000077381">
    <property type="component" value="Unassembled WGS sequence"/>
</dbReference>
<dbReference type="RefSeq" id="WP_269801032.1">
    <property type="nucleotide sequence ID" value="NZ_LOHS01000053.1"/>
</dbReference>
<evidence type="ECO:0000313" key="3">
    <source>
        <dbReference type="Proteomes" id="UP000077381"/>
    </source>
</evidence>
<dbReference type="AlphaFoldDB" id="A0A177HWA3"/>
<reference evidence="2 3" key="1">
    <citation type="submission" date="2015-12" db="EMBL/GenBank/DDBJ databases">
        <title>Genome sequence of Streptomyces sp. G25.</title>
        <authorList>
            <person name="Poehlein A."/>
            <person name="Roettig A."/>
            <person name="Hiessl S."/>
            <person name="Hauschild P."/>
            <person name="Schauer J."/>
            <person name="Madkour M.H."/>
            <person name="Al-Ansari A.M."/>
            <person name="Almakishah N.H."/>
            <person name="Steinbuechel A."/>
            <person name="Daniel R."/>
        </authorList>
    </citation>
    <scope>NUCLEOTIDE SEQUENCE [LARGE SCALE GENOMIC DNA]</scope>
    <source>
        <strain evidence="3">G25(2015)</strain>
    </source>
</reference>
<keyword evidence="1" id="KW-0472">Membrane</keyword>
<organism evidence="2 3">
    <name type="scientific">Streptomyces jeddahensis</name>
    <dbReference type="NCBI Taxonomy" id="1716141"/>
    <lineage>
        <taxon>Bacteria</taxon>
        <taxon>Bacillati</taxon>
        <taxon>Actinomycetota</taxon>
        <taxon>Actinomycetes</taxon>
        <taxon>Kitasatosporales</taxon>
        <taxon>Streptomycetaceae</taxon>
        <taxon>Streptomyces</taxon>
    </lineage>
</organism>
<evidence type="ECO:0000256" key="1">
    <source>
        <dbReference type="SAM" id="Phobius"/>
    </source>
</evidence>
<keyword evidence="1" id="KW-0812">Transmembrane</keyword>
<dbReference type="EMBL" id="LOHS01000053">
    <property type="protein sequence ID" value="OAH14877.1"/>
    <property type="molecule type" value="Genomic_DNA"/>
</dbReference>
<accession>A0A177HWA3</accession>
<dbReference type="PATRIC" id="fig|1716141.3.peg.1798"/>
<name>A0A177HWA3_9ACTN</name>
<dbReference type="STRING" id="1716141.STSP_17140"/>
<keyword evidence="3" id="KW-1185">Reference proteome</keyword>
<comment type="caution">
    <text evidence="2">The sequence shown here is derived from an EMBL/GenBank/DDBJ whole genome shotgun (WGS) entry which is preliminary data.</text>
</comment>
<sequence>MNARLTWSIVVGALILAVAVVLVVYGTHAGVILGRLGLRVF</sequence>
<keyword evidence="1" id="KW-1133">Transmembrane helix</keyword>